<gene>
    <name evidence="4" type="ORF">SLS55_010308</name>
</gene>
<sequence>MSSPPKKILVTTATGSQGSGVVRHCLRAGHHVYALTRTPSSPAALALSALGATLVTGDASSPASLAAATRGMDAVFINALPDFQPLPNAETRAVAAAVAAAQASGTVSTVFYTSVAKTGQHESFPGWGNAHDDDDDDPMRNYWLSKHANEELVRAAGFAHWTILRPTVFLQDLEMPKSGWMFPGLEETGVLKAAFGPGAVLDLCDAADVGGFVAAALAEPGRFDGREIAVAAERVTPVELVERVNRVRSRKIVFENYTEEEMEVVGKTPVVRAQCWLNEVGYDVDVEALKEYGVKLTTIEEYFSKAEN</sequence>
<dbReference type="PANTHER" id="PTHR42748:SF7">
    <property type="entry name" value="NMRA LIKE REDOX SENSOR 1-RELATED"/>
    <property type="match status" value="1"/>
</dbReference>
<dbReference type="Gene3D" id="3.40.50.720">
    <property type="entry name" value="NAD(P)-binding Rossmann-like Domain"/>
    <property type="match status" value="1"/>
</dbReference>
<comment type="caution">
    <text evidence="4">The sequence shown here is derived from an EMBL/GenBank/DDBJ whole genome shotgun (WGS) entry which is preliminary data.</text>
</comment>
<accession>A0ABR3BY56</accession>
<dbReference type="InterPro" id="IPR008030">
    <property type="entry name" value="NmrA-like"/>
</dbReference>
<dbReference type="GeneID" id="92014393"/>
<proteinExistence type="inferred from homology"/>
<dbReference type="InterPro" id="IPR051164">
    <property type="entry name" value="NmrA-like_oxidored"/>
</dbReference>
<comment type="similarity">
    <text evidence="1">Belongs to the NmrA-type oxidoreductase family.</text>
</comment>
<evidence type="ECO:0000313" key="4">
    <source>
        <dbReference type="EMBL" id="KAL0253334.1"/>
    </source>
</evidence>
<dbReference type="RefSeq" id="XP_066627978.1">
    <property type="nucleotide sequence ID" value="XM_066781695.1"/>
</dbReference>
<evidence type="ECO:0000259" key="3">
    <source>
        <dbReference type="Pfam" id="PF05368"/>
    </source>
</evidence>
<keyword evidence="5" id="KW-1185">Reference proteome</keyword>
<evidence type="ECO:0000256" key="2">
    <source>
        <dbReference type="ARBA" id="ARBA00022857"/>
    </source>
</evidence>
<dbReference type="Pfam" id="PF05368">
    <property type="entry name" value="NmrA"/>
    <property type="match status" value="1"/>
</dbReference>
<keyword evidence="2" id="KW-0521">NADP</keyword>
<dbReference type="Proteomes" id="UP001430584">
    <property type="component" value="Unassembled WGS sequence"/>
</dbReference>
<dbReference type="InterPro" id="IPR036291">
    <property type="entry name" value="NAD(P)-bd_dom_sf"/>
</dbReference>
<reference evidence="4 5" key="1">
    <citation type="submission" date="2024-02" db="EMBL/GenBank/DDBJ databases">
        <title>De novo assembly and annotation of 12 fungi associated with fruit tree decline syndrome in Ontario, Canada.</title>
        <authorList>
            <person name="Sulman M."/>
            <person name="Ellouze W."/>
            <person name="Ilyukhin E."/>
        </authorList>
    </citation>
    <scope>NUCLEOTIDE SEQUENCE [LARGE SCALE GENOMIC DNA]</scope>
    <source>
        <strain evidence="4 5">FDS-637</strain>
    </source>
</reference>
<name>A0ABR3BY56_9PEZI</name>
<evidence type="ECO:0000256" key="1">
    <source>
        <dbReference type="ARBA" id="ARBA00006328"/>
    </source>
</evidence>
<feature type="domain" description="NmrA-like" evidence="3">
    <location>
        <begin position="6"/>
        <end position="303"/>
    </location>
</feature>
<evidence type="ECO:0000313" key="5">
    <source>
        <dbReference type="Proteomes" id="UP001430584"/>
    </source>
</evidence>
<dbReference type="PANTHER" id="PTHR42748">
    <property type="entry name" value="NITROGEN METABOLITE REPRESSION PROTEIN NMRA FAMILY MEMBER"/>
    <property type="match status" value="1"/>
</dbReference>
<organism evidence="4 5">
    <name type="scientific">Diplodia seriata</name>
    <dbReference type="NCBI Taxonomy" id="420778"/>
    <lineage>
        <taxon>Eukaryota</taxon>
        <taxon>Fungi</taxon>
        <taxon>Dikarya</taxon>
        <taxon>Ascomycota</taxon>
        <taxon>Pezizomycotina</taxon>
        <taxon>Dothideomycetes</taxon>
        <taxon>Dothideomycetes incertae sedis</taxon>
        <taxon>Botryosphaeriales</taxon>
        <taxon>Botryosphaeriaceae</taxon>
        <taxon>Diplodia</taxon>
    </lineage>
</organism>
<dbReference type="SUPFAM" id="SSF51735">
    <property type="entry name" value="NAD(P)-binding Rossmann-fold domains"/>
    <property type="match status" value="1"/>
</dbReference>
<protein>
    <recommendedName>
        <fullName evidence="3">NmrA-like domain-containing protein</fullName>
    </recommendedName>
</protein>
<dbReference type="EMBL" id="JAJVCZ030000012">
    <property type="protein sequence ID" value="KAL0253334.1"/>
    <property type="molecule type" value="Genomic_DNA"/>
</dbReference>